<evidence type="ECO:0000256" key="1">
    <source>
        <dbReference type="SAM" id="MobiDB-lite"/>
    </source>
</evidence>
<dbReference type="Proteomes" id="UP000015354">
    <property type="component" value="Unassembled WGS sequence"/>
</dbReference>
<reference evidence="3 4" key="1">
    <citation type="journal article" date="2013" name="PLoS ONE">
        <title>Predicting the Proteins of Angomonas deanei, Strigomonas culicis and Their Respective Endosymbionts Reveals New Aspects of the Trypanosomatidae Family.</title>
        <authorList>
            <person name="Motta M.C."/>
            <person name="Martins A.C."/>
            <person name="de Souza S.S."/>
            <person name="Catta-Preta C.M."/>
            <person name="Silva R."/>
            <person name="Klein C.C."/>
            <person name="de Almeida L.G."/>
            <person name="de Lima Cunha O."/>
            <person name="Ciapina L.P."/>
            <person name="Brocchi M."/>
            <person name="Colabardini A.C."/>
            <person name="de Araujo Lima B."/>
            <person name="Machado C.R."/>
            <person name="de Almeida Soares C.M."/>
            <person name="Probst C.M."/>
            <person name="de Menezes C.B."/>
            <person name="Thompson C.E."/>
            <person name="Bartholomeu D.C."/>
            <person name="Gradia D.F."/>
            <person name="Pavoni D.P."/>
            <person name="Grisard E.C."/>
            <person name="Fantinatti-Garboggini F."/>
            <person name="Marchini F.K."/>
            <person name="Rodrigues-Luiz G.F."/>
            <person name="Wagner G."/>
            <person name="Goldman G.H."/>
            <person name="Fietto J.L."/>
            <person name="Elias M.C."/>
            <person name="Goldman M.H."/>
            <person name="Sagot M.F."/>
            <person name="Pereira M."/>
            <person name="Stoco P.H."/>
            <person name="de Mendonca-Neto R.P."/>
            <person name="Teixeira S.M."/>
            <person name="Maciel T.E."/>
            <person name="de Oliveira Mendes T.A."/>
            <person name="Urmenyi T.P."/>
            <person name="de Souza W."/>
            <person name="Schenkman S."/>
            <person name="de Vasconcelos A.T."/>
        </authorList>
    </citation>
    <scope>NUCLEOTIDE SEQUENCE [LARGE SCALE GENOMIC DNA]</scope>
</reference>
<dbReference type="AlphaFoldDB" id="S9TGP2"/>
<organism evidence="3 4">
    <name type="scientific">Strigomonas culicis</name>
    <dbReference type="NCBI Taxonomy" id="28005"/>
    <lineage>
        <taxon>Eukaryota</taxon>
        <taxon>Discoba</taxon>
        <taxon>Euglenozoa</taxon>
        <taxon>Kinetoplastea</taxon>
        <taxon>Metakinetoplastina</taxon>
        <taxon>Trypanosomatida</taxon>
        <taxon>Trypanosomatidae</taxon>
        <taxon>Strigomonadinae</taxon>
        <taxon>Strigomonas</taxon>
    </lineage>
</organism>
<feature type="region of interest" description="Disordered" evidence="1">
    <location>
        <begin position="183"/>
        <end position="208"/>
    </location>
</feature>
<protein>
    <submittedName>
        <fullName evidence="3">Uncharacterized protein</fullName>
    </submittedName>
</protein>
<dbReference type="EMBL" id="ATMH01012014">
    <property type="protein sequence ID" value="EPY15513.1"/>
    <property type="molecule type" value="Genomic_DNA"/>
</dbReference>
<feature type="compositionally biased region" description="Basic residues" evidence="1">
    <location>
        <begin position="284"/>
        <end position="296"/>
    </location>
</feature>
<keyword evidence="4" id="KW-1185">Reference proteome</keyword>
<feature type="compositionally biased region" description="Basic residues" evidence="1">
    <location>
        <begin position="258"/>
        <end position="275"/>
    </location>
</feature>
<name>S9TGP2_9TRYP</name>
<keyword evidence="2" id="KW-1133">Transmembrane helix</keyword>
<proteinExistence type="predicted"/>
<sequence length="318" mass="34690">MLPYGTLWELDEKLHPPAPRVPPTVSRRRGRALFFFFFVAVVLSLFMIPYYFARLRRLQTDLNRTGKTEHLFYGSEMEHTHVVETQQRALEALLHRIASTASQAAPAGEAVDSSVARLWQEALYDTAATPQARHHFYFSADCTSPFAGAAHHLYAQEQDRRPGGLSGTLVVQLDEAEQQFQRVSAADAGPSHRPAAANATPLSTTAQPQERHCQLAFWTSAQGLPSRLQSLSTVLRDAEAGGSASAAPQQTGSDASRRNLHHRIAPSFRFSRRRGASGGGPPRGAHRLRRPVRHHRGDAAGPAPPGRAGGALPLSVPV</sequence>
<keyword evidence="2" id="KW-0812">Transmembrane</keyword>
<accession>S9TGP2</accession>
<evidence type="ECO:0000256" key="2">
    <source>
        <dbReference type="SAM" id="Phobius"/>
    </source>
</evidence>
<feature type="region of interest" description="Disordered" evidence="1">
    <location>
        <begin position="239"/>
        <end position="318"/>
    </location>
</feature>
<keyword evidence="2" id="KW-0472">Membrane</keyword>
<comment type="caution">
    <text evidence="3">The sequence shown here is derived from an EMBL/GenBank/DDBJ whole genome shotgun (WGS) entry which is preliminary data.</text>
</comment>
<gene>
    <name evidence="3" type="ORF">STCU_11964</name>
</gene>
<feature type="transmembrane region" description="Helical" evidence="2">
    <location>
        <begin position="32"/>
        <end position="53"/>
    </location>
</feature>
<dbReference type="OrthoDB" id="272841at2759"/>
<evidence type="ECO:0000313" key="4">
    <source>
        <dbReference type="Proteomes" id="UP000015354"/>
    </source>
</evidence>
<evidence type="ECO:0000313" key="3">
    <source>
        <dbReference type="EMBL" id="EPY15513.1"/>
    </source>
</evidence>